<comment type="subcellular location">
    <subcellularLocation>
        <location evidence="1">Membrane</location>
        <topology evidence="1">Multi-pass membrane protein</topology>
    </subcellularLocation>
</comment>
<dbReference type="RefSeq" id="WP_140590819.1">
    <property type="nucleotide sequence ID" value="NZ_VFRR01000042.1"/>
</dbReference>
<dbReference type="GO" id="GO:0005886">
    <property type="term" value="C:plasma membrane"/>
    <property type="evidence" value="ECO:0007669"/>
    <property type="project" value="TreeGrafter"/>
</dbReference>
<sequence length="157" mass="18191">MTWTGVWTIVMLFLTLVVSPLSKRIRRVNLLKCRQGLGLASFCYAFLHLLAYLFLHAGLDATWVVEDLTEKPYIIFGWLAFGGYVLLASTSNRVAKRKLKQRWKSLHRAVYLIALLSLLHLWWQIRADYLISISALVALAPLMLWWVWGHPIVKKLK</sequence>
<comment type="caution">
    <text evidence="10">The sequence shown here is derived from an EMBL/GenBank/DDBJ whole genome shotgun (WGS) entry which is preliminary data.</text>
</comment>
<keyword evidence="6" id="KW-0408">Iron</keyword>
<dbReference type="InterPro" id="IPR022837">
    <property type="entry name" value="MsrQ-like"/>
</dbReference>
<evidence type="ECO:0000256" key="5">
    <source>
        <dbReference type="ARBA" id="ARBA00022989"/>
    </source>
</evidence>
<dbReference type="Pfam" id="PF01794">
    <property type="entry name" value="Ferric_reduct"/>
    <property type="match status" value="1"/>
</dbReference>
<feature type="transmembrane region" description="Helical" evidence="8">
    <location>
        <begin position="37"/>
        <end position="55"/>
    </location>
</feature>
<keyword evidence="2" id="KW-0813">Transport</keyword>
<dbReference type="PANTHER" id="PTHR36964">
    <property type="entry name" value="PROTEIN-METHIONINE-SULFOXIDE REDUCTASE HEME-BINDING SUBUNIT MSRQ"/>
    <property type="match status" value="1"/>
</dbReference>
<dbReference type="GO" id="GO:0020037">
    <property type="term" value="F:heme binding"/>
    <property type="evidence" value="ECO:0007669"/>
    <property type="project" value="TreeGrafter"/>
</dbReference>
<keyword evidence="11" id="KW-1185">Reference proteome</keyword>
<feature type="domain" description="Ferric oxidoreductase" evidence="9">
    <location>
        <begin position="4"/>
        <end position="117"/>
    </location>
</feature>
<evidence type="ECO:0000256" key="6">
    <source>
        <dbReference type="ARBA" id="ARBA00023004"/>
    </source>
</evidence>
<feature type="transmembrane region" description="Helical" evidence="8">
    <location>
        <begin position="75"/>
        <end position="94"/>
    </location>
</feature>
<dbReference type="EMBL" id="VFRR01000042">
    <property type="protein sequence ID" value="TPE47415.1"/>
    <property type="molecule type" value="Genomic_DNA"/>
</dbReference>
<keyword evidence="3" id="KW-0479">Metal-binding</keyword>
<accession>A0A501WG14</accession>
<feature type="transmembrane region" description="Helical" evidence="8">
    <location>
        <begin position="106"/>
        <end position="123"/>
    </location>
</feature>
<dbReference type="PANTHER" id="PTHR36964:SF1">
    <property type="entry name" value="PROTEIN-METHIONINE-SULFOXIDE REDUCTASE HEME-BINDING SUBUNIT MSRQ"/>
    <property type="match status" value="1"/>
</dbReference>
<dbReference type="InterPro" id="IPR013130">
    <property type="entry name" value="Fe3_Rdtase_TM_dom"/>
</dbReference>
<reference evidence="10 11" key="1">
    <citation type="submission" date="2019-06" db="EMBL/GenBank/DDBJ databases">
        <title>A novel bacterium of genus Marinomonas, isolated from coastal sand.</title>
        <authorList>
            <person name="Huang H."/>
            <person name="Mo K."/>
            <person name="Hu Y."/>
        </authorList>
    </citation>
    <scope>NUCLEOTIDE SEQUENCE [LARGE SCALE GENOMIC DNA]</scope>
    <source>
        <strain evidence="10 11">HB171799</strain>
    </source>
</reference>
<organism evidence="10 11">
    <name type="scientific">Maribrevibacterium harenarium</name>
    <dbReference type="NCBI Taxonomy" id="2589817"/>
    <lineage>
        <taxon>Bacteria</taxon>
        <taxon>Pseudomonadati</taxon>
        <taxon>Pseudomonadota</taxon>
        <taxon>Gammaproteobacteria</taxon>
        <taxon>Oceanospirillales</taxon>
        <taxon>Oceanospirillaceae</taxon>
        <taxon>Maribrevibacterium</taxon>
    </lineage>
</organism>
<evidence type="ECO:0000313" key="11">
    <source>
        <dbReference type="Proteomes" id="UP000315901"/>
    </source>
</evidence>
<evidence type="ECO:0000259" key="9">
    <source>
        <dbReference type="Pfam" id="PF01794"/>
    </source>
</evidence>
<evidence type="ECO:0000256" key="4">
    <source>
        <dbReference type="ARBA" id="ARBA00022692"/>
    </source>
</evidence>
<proteinExistence type="predicted"/>
<evidence type="ECO:0000256" key="3">
    <source>
        <dbReference type="ARBA" id="ARBA00022617"/>
    </source>
</evidence>
<evidence type="ECO:0000256" key="7">
    <source>
        <dbReference type="ARBA" id="ARBA00023136"/>
    </source>
</evidence>
<dbReference type="GO" id="GO:0016679">
    <property type="term" value="F:oxidoreductase activity, acting on diphenols and related substances as donors"/>
    <property type="evidence" value="ECO:0007669"/>
    <property type="project" value="TreeGrafter"/>
</dbReference>
<protein>
    <submittedName>
        <fullName evidence="10">Sulfoxide reductase heme-binding subunit YedZ</fullName>
    </submittedName>
</protein>
<dbReference type="GO" id="GO:0010181">
    <property type="term" value="F:FMN binding"/>
    <property type="evidence" value="ECO:0007669"/>
    <property type="project" value="TreeGrafter"/>
</dbReference>
<keyword evidence="4 8" id="KW-0812">Transmembrane</keyword>
<feature type="transmembrane region" description="Helical" evidence="8">
    <location>
        <begin position="129"/>
        <end position="148"/>
    </location>
</feature>
<evidence type="ECO:0000256" key="8">
    <source>
        <dbReference type="SAM" id="Phobius"/>
    </source>
</evidence>
<gene>
    <name evidence="10" type="ORF">FJM67_14630</name>
</gene>
<evidence type="ECO:0000256" key="1">
    <source>
        <dbReference type="ARBA" id="ARBA00004141"/>
    </source>
</evidence>
<feature type="transmembrane region" description="Helical" evidence="8">
    <location>
        <begin position="6"/>
        <end position="25"/>
    </location>
</feature>
<evidence type="ECO:0000313" key="10">
    <source>
        <dbReference type="EMBL" id="TPE47415.1"/>
    </source>
</evidence>
<keyword evidence="7 8" id="KW-0472">Membrane</keyword>
<dbReference type="Proteomes" id="UP000315901">
    <property type="component" value="Unassembled WGS sequence"/>
</dbReference>
<evidence type="ECO:0000256" key="2">
    <source>
        <dbReference type="ARBA" id="ARBA00022448"/>
    </source>
</evidence>
<dbReference type="AlphaFoldDB" id="A0A501WG14"/>
<dbReference type="OrthoDB" id="9788328at2"/>
<keyword evidence="3" id="KW-0349">Heme</keyword>
<name>A0A501WG14_9GAMM</name>
<keyword evidence="5 8" id="KW-1133">Transmembrane helix</keyword>